<organism evidence="1 2">
    <name type="scientific">Trifolium pratense</name>
    <name type="common">Red clover</name>
    <dbReference type="NCBI Taxonomy" id="57577"/>
    <lineage>
        <taxon>Eukaryota</taxon>
        <taxon>Viridiplantae</taxon>
        <taxon>Streptophyta</taxon>
        <taxon>Embryophyta</taxon>
        <taxon>Tracheophyta</taxon>
        <taxon>Spermatophyta</taxon>
        <taxon>Magnoliopsida</taxon>
        <taxon>eudicotyledons</taxon>
        <taxon>Gunneridae</taxon>
        <taxon>Pentapetalae</taxon>
        <taxon>rosids</taxon>
        <taxon>fabids</taxon>
        <taxon>Fabales</taxon>
        <taxon>Fabaceae</taxon>
        <taxon>Papilionoideae</taxon>
        <taxon>50 kb inversion clade</taxon>
        <taxon>NPAAA clade</taxon>
        <taxon>Hologalegina</taxon>
        <taxon>IRL clade</taxon>
        <taxon>Trifolieae</taxon>
        <taxon>Trifolium</taxon>
    </lineage>
</organism>
<gene>
    <name evidence="1" type="ORF">L195_g050466</name>
</gene>
<dbReference type="EMBL" id="ASHM01076727">
    <property type="protein sequence ID" value="PNX57566.1"/>
    <property type="molecule type" value="Genomic_DNA"/>
</dbReference>
<reference evidence="1 2" key="1">
    <citation type="journal article" date="2014" name="Am. J. Bot.">
        <title>Genome assembly and annotation for red clover (Trifolium pratense; Fabaceae).</title>
        <authorList>
            <person name="Istvanek J."/>
            <person name="Jaros M."/>
            <person name="Krenek A."/>
            <person name="Repkova J."/>
        </authorList>
    </citation>
    <scope>NUCLEOTIDE SEQUENCE [LARGE SCALE GENOMIC DNA]</scope>
    <source>
        <strain evidence="2">cv. Tatra</strain>
        <tissue evidence="1">Young leaves</tissue>
    </source>
</reference>
<dbReference type="AlphaFoldDB" id="A0A2K3JU90"/>
<protein>
    <submittedName>
        <fullName evidence="1">Uncharacterized protein</fullName>
    </submittedName>
</protein>
<reference evidence="1 2" key="2">
    <citation type="journal article" date="2017" name="Front. Plant Sci.">
        <title>Gene Classification and Mining of Molecular Markers Useful in Red Clover (Trifolium pratense) Breeding.</title>
        <authorList>
            <person name="Istvanek J."/>
            <person name="Dluhosova J."/>
            <person name="Dluhos P."/>
            <person name="Patkova L."/>
            <person name="Nedelnik J."/>
            <person name="Repkova J."/>
        </authorList>
    </citation>
    <scope>NUCLEOTIDE SEQUENCE [LARGE SCALE GENOMIC DNA]</scope>
    <source>
        <strain evidence="2">cv. Tatra</strain>
        <tissue evidence="1">Young leaves</tissue>
    </source>
</reference>
<dbReference type="Proteomes" id="UP000236291">
    <property type="component" value="Unassembled WGS sequence"/>
</dbReference>
<evidence type="ECO:0000313" key="1">
    <source>
        <dbReference type="EMBL" id="PNX57566.1"/>
    </source>
</evidence>
<sequence>AVNSFFSKFDLLILRPPPSSPASQRKNRGGYSFLRPQAMEGYGGDDYLPREDKQFRVLEEKIF</sequence>
<comment type="caution">
    <text evidence="1">The sequence shown here is derived from an EMBL/GenBank/DDBJ whole genome shotgun (WGS) entry which is preliminary data.</text>
</comment>
<evidence type="ECO:0000313" key="2">
    <source>
        <dbReference type="Proteomes" id="UP000236291"/>
    </source>
</evidence>
<feature type="non-terminal residue" evidence="1">
    <location>
        <position position="1"/>
    </location>
</feature>
<accession>A0A2K3JU90</accession>
<name>A0A2K3JU90_TRIPR</name>
<proteinExistence type="predicted"/>